<feature type="compositionally biased region" description="Basic and acidic residues" evidence="4">
    <location>
        <begin position="1032"/>
        <end position="1042"/>
    </location>
</feature>
<proteinExistence type="predicted"/>
<evidence type="ECO:0000256" key="2">
    <source>
        <dbReference type="ARBA" id="ARBA00022737"/>
    </source>
</evidence>
<evidence type="ECO:0000256" key="4">
    <source>
        <dbReference type="SAM" id="MobiDB-lite"/>
    </source>
</evidence>
<feature type="repeat" description="WD" evidence="3">
    <location>
        <begin position="1557"/>
        <end position="1598"/>
    </location>
</feature>
<reference evidence="7 8" key="1">
    <citation type="journal article" date="2020" name="ISME J.">
        <title>Uncovering the hidden diversity of litter-decomposition mechanisms in mushroom-forming fungi.</title>
        <authorList>
            <person name="Floudas D."/>
            <person name="Bentzer J."/>
            <person name="Ahren D."/>
            <person name="Johansson T."/>
            <person name="Persson P."/>
            <person name="Tunlid A."/>
        </authorList>
    </citation>
    <scope>NUCLEOTIDE SEQUENCE [LARGE SCALE GENOMIC DNA]</scope>
    <source>
        <strain evidence="7 8">CBS 406.79</strain>
    </source>
</reference>
<dbReference type="EMBL" id="JAACJN010000373">
    <property type="protein sequence ID" value="KAF5345605.1"/>
    <property type="molecule type" value="Genomic_DNA"/>
</dbReference>
<feature type="region of interest" description="Disordered" evidence="4">
    <location>
        <begin position="1257"/>
        <end position="1284"/>
    </location>
</feature>
<evidence type="ECO:0000256" key="1">
    <source>
        <dbReference type="ARBA" id="ARBA00022574"/>
    </source>
</evidence>
<keyword evidence="1 3" id="KW-0853">WD repeat</keyword>
<feature type="repeat" description="WD" evidence="3">
    <location>
        <begin position="1428"/>
        <end position="1469"/>
    </location>
</feature>
<feature type="repeat" description="WD" evidence="3">
    <location>
        <begin position="1385"/>
        <end position="1426"/>
    </location>
</feature>
<feature type="compositionally biased region" description="Basic and acidic residues" evidence="4">
    <location>
        <begin position="567"/>
        <end position="584"/>
    </location>
</feature>
<feature type="region of interest" description="Disordered" evidence="4">
    <location>
        <begin position="53"/>
        <end position="161"/>
    </location>
</feature>
<feature type="region of interest" description="Disordered" evidence="4">
    <location>
        <begin position="1"/>
        <end position="22"/>
    </location>
</feature>
<evidence type="ECO:0000256" key="3">
    <source>
        <dbReference type="PROSITE-ProRule" id="PRU00221"/>
    </source>
</evidence>
<dbReference type="InterPro" id="IPR015943">
    <property type="entry name" value="WD40/YVTN_repeat-like_dom_sf"/>
</dbReference>
<comment type="caution">
    <text evidence="7">The sequence shown here is derived from an EMBL/GenBank/DDBJ whole genome shotgun (WGS) entry which is preliminary data.</text>
</comment>
<gene>
    <name evidence="7" type="ORF">D9757_014776</name>
</gene>
<evidence type="ECO:0000259" key="6">
    <source>
        <dbReference type="Pfam" id="PF23414"/>
    </source>
</evidence>
<dbReference type="PANTHER" id="PTHR44129">
    <property type="entry name" value="WD REPEAT-CONTAINING PROTEIN POP1"/>
    <property type="match status" value="1"/>
</dbReference>
<feature type="repeat" description="WD" evidence="3">
    <location>
        <begin position="1643"/>
        <end position="1684"/>
    </location>
</feature>
<dbReference type="InterPro" id="IPR045341">
    <property type="entry name" value="DUF6532"/>
</dbReference>
<feature type="compositionally biased region" description="Low complexity" evidence="4">
    <location>
        <begin position="148"/>
        <end position="161"/>
    </location>
</feature>
<feature type="region of interest" description="Disordered" evidence="4">
    <location>
        <begin position="1010"/>
        <end position="1094"/>
    </location>
</feature>
<dbReference type="Proteomes" id="UP000518752">
    <property type="component" value="Unassembled WGS sequence"/>
</dbReference>
<feature type="compositionally biased region" description="Acidic residues" evidence="4">
    <location>
        <begin position="688"/>
        <end position="701"/>
    </location>
</feature>
<dbReference type="InterPro" id="IPR050349">
    <property type="entry name" value="WD_LIS1/nudF_dynein_reg"/>
</dbReference>
<feature type="compositionally biased region" description="Basic and acidic residues" evidence="4">
    <location>
        <begin position="603"/>
        <end position="644"/>
    </location>
</feature>
<dbReference type="CDD" id="cd00200">
    <property type="entry name" value="WD40"/>
    <property type="match status" value="1"/>
</dbReference>
<dbReference type="OrthoDB" id="538223at2759"/>
<organism evidence="7 8">
    <name type="scientific">Collybiopsis confluens</name>
    <dbReference type="NCBI Taxonomy" id="2823264"/>
    <lineage>
        <taxon>Eukaryota</taxon>
        <taxon>Fungi</taxon>
        <taxon>Dikarya</taxon>
        <taxon>Basidiomycota</taxon>
        <taxon>Agaricomycotina</taxon>
        <taxon>Agaricomycetes</taxon>
        <taxon>Agaricomycetidae</taxon>
        <taxon>Agaricales</taxon>
        <taxon>Marasmiineae</taxon>
        <taxon>Omphalotaceae</taxon>
        <taxon>Collybiopsis</taxon>
    </lineage>
</organism>
<dbReference type="InterPro" id="IPR001680">
    <property type="entry name" value="WD40_rpt"/>
</dbReference>
<dbReference type="PROSITE" id="PS50294">
    <property type="entry name" value="WD_REPEATS_REGION"/>
    <property type="match status" value="9"/>
</dbReference>
<dbReference type="InterPro" id="IPR020472">
    <property type="entry name" value="WD40_PAC1"/>
</dbReference>
<dbReference type="PROSITE" id="PS50082">
    <property type="entry name" value="WD_REPEATS_2"/>
    <property type="match status" value="9"/>
</dbReference>
<feature type="region of interest" description="Disordered" evidence="4">
    <location>
        <begin position="675"/>
        <end position="701"/>
    </location>
</feature>
<feature type="repeat" description="WD" evidence="3">
    <location>
        <begin position="1600"/>
        <end position="1641"/>
    </location>
</feature>
<dbReference type="SUPFAM" id="SSF50978">
    <property type="entry name" value="WD40 repeat-like"/>
    <property type="match status" value="1"/>
</dbReference>
<feature type="repeat" description="WD" evidence="3">
    <location>
        <begin position="1342"/>
        <end position="1383"/>
    </location>
</feature>
<dbReference type="InterPro" id="IPR055442">
    <property type="entry name" value="Beta-prop_EML-like_2nd"/>
</dbReference>
<feature type="compositionally biased region" description="Acidic residues" evidence="4">
    <location>
        <begin position="94"/>
        <end position="110"/>
    </location>
</feature>
<evidence type="ECO:0000313" key="8">
    <source>
        <dbReference type="Proteomes" id="UP000518752"/>
    </source>
</evidence>
<evidence type="ECO:0000313" key="7">
    <source>
        <dbReference type="EMBL" id="KAF5345605.1"/>
    </source>
</evidence>
<evidence type="ECO:0000259" key="5">
    <source>
        <dbReference type="Pfam" id="PF20149"/>
    </source>
</evidence>
<feature type="compositionally biased region" description="Basic and acidic residues" evidence="4">
    <location>
        <begin position="1050"/>
        <end position="1094"/>
    </location>
</feature>
<keyword evidence="2" id="KW-0677">Repeat</keyword>
<feature type="region of interest" description="Disordered" evidence="4">
    <location>
        <begin position="356"/>
        <end position="384"/>
    </location>
</feature>
<feature type="repeat" description="WD" evidence="3">
    <location>
        <begin position="1299"/>
        <end position="1340"/>
    </location>
</feature>
<keyword evidence="8" id="KW-1185">Reference proteome</keyword>
<feature type="region of interest" description="Disordered" evidence="4">
    <location>
        <begin position="1179"/>
        <end position="1201"/>
    </location>
</feature>
<feature type="domain" description="EML-like second beta-propeller" evidence="6">
    <location>
        <begin position="1308"/>
        <end position="1469"/>
    </location>
</feature>
<dbReference type="SMART" id="SM00320">
    <property type="entry name" value="WD40"/>
    <property type="match status" value="9"/>
</dbReference>
<feature type="domain" description="DUF6532" evidence="5">
    <location>
        <begin position="758"/>
        <end position="966"/>
    </location>
</feature>
<dbReference type="InterPro" id="IPR036322">
    <property type="entry name" value="WD40_repeat_dom_sf"/>
</dbReference>
<feature type="repeat" description="WD" evidence="3">
    <location>
        <begin position="1471"/>
        <end position="1512"/>
    </location>
</feature>
<sequence length="1809" mass="201652">MRIRRPGQPEDPTLESGRSWQGLRSGKEFRAYQLSSNAPVRGPIPFHLQAALESRSSKLSGERPASCVSPSPSPPPCSSPSCSPSSWLVPFLDEAQDSEEEAELEKEEASDGLITRLDREPGSSPLASPQASSFAFHPADYLPRPSTSPDSSPLASPRASPFAFPPAGYLPRLSTSSLFPTQHSPASGGAFLRTEEASDASFSEAPLSKKAKLAAEDVKGQGRRARRLRKQLRNRAKREECRREVQKNLGTALKGVARKRAAEAKPLEVNSFEAEKLPASSNGWSGISQALAKVLPPLEVLLGREYGMQLVPWEGKQTHAVVDAQGRIVAVLGGTPHDPCWSSLTNRLTEQIQQTRGKMSFSEKQKKQKRGDFPSVSVGNSFGGGSKRPGTMAFYGESNRRLLQHLISTEGFLRVVGFANCLFKCYAKNTYDFYCQTLDRLFQQEAYMHRWMKNSAFASVSFNMGPQTASWPHTDSNNLAFGWCAITALGSFDADKGGHLVLWDLGLVVRFPAGSTVLIPSALLTHSNTPIQAGEERFSIIQYTSSGLFRWLYNGFMSDKDFMARATPEMKEKRAEEAKERSSKPSDQGQTLIHDLPNKKHSSSKDLDGRKGAIDEYRPTFDTRAEAKENLNTKADKKGKDGKSDSTPAYYLHPSANRPPLNALEEKYLQQFRREPCNGPESSSDNGTEQEERDGSVEGDEGDEASTFALLFHISDYRPQVLVRDVTRPQGIRTVKTSQSRGKVHLKDFECQDLAHYARQCVRYAICVIDMFPTSDMFAWDLLEEDLANQNIKGKPIGIKLYKALHALDEDPLQRRDLITYMNYAQSNVRYAFAQDTRVRIVEFYGLSTMDGPSKSSLINWLATRYKFHYDSVNVEERTVGEFPFFSPLIGQILRGYLIDGKPRLDQMLVQELQRIKLVPIQLIALVTITIYHCLLEYSSGNKNSNEVSRTNLDDCYQEIIGHLEELRDNTPEYLQLLQERLYQKMMTKPRAGAPSQFNYSALTAFAQDERKVEEKQEEERKEAKKRRVKEKRMAEKKRIEEEKMEEEENRLVQRERERERESKKEEKRRKRAEERRKKEEKRDKREREKKVEKMARAKVSSTFGRQKVAVDVDYSMDEDEDEVEVDDEDKSVARVKVAEQLFNSDFEVMVDDEPQGYLMGLDDQRDQLIPLEEQFQVRGSSDIQQEEETGGVIERGDDDGIGLDIEKEERLRNSLVGGAGMGQLNPEDLQLPSIEVIDSGYEEVKLIGSGLGGGRSVGGVGKKCRPDITPRRSSRNKNNNGQELKMITQPRLISGARVTRCTSKVTSVAFSPDGQQVVSGSGDKTVRIWNVQTGQQIGDPLHGHTDWVTSVAFSPDGQQVVSGSFDETVSIWDVQTGQQIGDPLHGHTDWVTSVAFSPDGQQVVSGSYDQTVRIWNVQTGQQIGDPLHGHTSFVTSVAFSPDGQQVVSGSNDQTVRIWNVQTGQQIGDPLHGHTSQVTSVAFSPDGQQVVSGSEDKTARIWNVQTGQQIGDPLHGHTSFVTSVAFSPDGQQVVSGSSDETVRIWNVQTGQQVGDPLHGHTSLVTSVAFSPDGQQVVSGSWDHTVRIWNFQTGQQIGDPLHGHTNFVTSVAFSPDGQQVVSGSEDKPVRIWNVQTGQQIGDPLHGHTNSVTSVAFSPDGQQVVSGSRDNTARIWTVHAGRQVGLSPNSPINIALPTVSSLNPHFPSDNSLQLPPTTSHGYINPQGWLCSDNNDLLLWLLPWMLSGFRDKRQVLTIPPDAVNCAISVNWDLFVYVYFHIFVSIHLKKFRFASFIPEIDHLPYTSPKAQLC</sequence>
<feature type="repeat" description="WD" evidence="3">
    <location>
        <begin position="1514"/>
        <end position="1555"/>
    </location>
</feature>
<dbReference type="Gene3D" id="3.60.130.30">
    <property type="match status" value="1"/>
</dbReference>
<protein>
    <submittedName>
        <fullName evidence="7">Uncharacterized protein</fullName>
    </submittedName>
</protein>
<feature type="region of interest" description="Disordered" evidence="4">
    <location>
        <begin position="567"/>
        <end position="661"/>
    </location>
</feature>
<dbReference type="PRINTS" id="PR00320">
    <property type="entry name" value="GPROTEINBRPT"/>
</dbReference>
<name>A0A8H5CPM2_9AGAR</name>
<dbReference type="Pfam" id="PF20149">
    <property type="entry name" value="DUF6532"/>
    <property type="match status" value="1"/>
</dbReference>
<dbReference type="Pfam" id="PF23414">
    <property type="entry name" value="Beta-prop_EML_2"/>
    <property type="match status" value="1"/>
</dbReference>
<dbReference type="Gene3D" id="2.130.10.10">
    <property type="entry name" value="YVTN repeat-like/Quinoprotein amine dehydrogenase"/>
    <property type="match status" value="5"/>
</dbReference>
<dbReference type="PROSITE" id="PS00678">
    <property type="entry name" value="WD_REPEATS_1"/>
    <property type="match status" value="7"/>
</dbReference>
<accession>A0A8H5CPM2</accession>
<feature type="compositionally biased region" description="Basic and acidic residues" evidence="4">
    <location>
        <begin position="1010"/>
        <end position="1023"/>
    </location>
</feature>
<dbReference type="Pfam" id="PF00400">
    <property type="entry name" value="WD40"/>
    <property type="match status" value="5"/>
</dbReference>
<dbReference type="InterPro" id="IPR019775">
    <property type="entry name" value="WD40_repeat_CS"/>
</dbReference>